<evidence type="ECO:0000256" key="1">
    <source>
        <dbReference type="SAM" id="SignalP"/>
    </source>
</evidence>
<comment type="caution">
    <text evidence="2">The sequence shown here is derived from an EMBL/GenBank/DDBJ whole genome shotgun (WGS) entry which is preliminary data.</text>
</comment>
<evidence type="ECO:0000313" key="2">
    <source>
        <dbReference type="EMBL" id="KAF0308755.1"/>
    </source>
</evidence>
<reference evidence="2 3" key="1">
    <citation type="submission" date="2019-07" db="EMBL/GenBank/DDBJ databases">
        <title>Draft genome assembly of a fouling barnacle, Amphibalanus amphitrite (Darwin, 1854): The first reference genome for Thecostraca.</title>
        <authorList>
            <person name="Kim W."/>
        </authorList>
    </citation>
    <scope>NUCLEOTIDE SEQUENCE [LARGE SCALE GENOMIC DNA]</scope>
    <source>
        <strain evidence="2">SNU_AA5</strain>
        <tissue evidence="2">Soma without cirri and trophi</tissue>
    </source>
</reference>
<keyword evidence="3" id="KW-1185">Reference proteome</keyword>
<sequence>MAAPGCRGWLALLALALARTGRCAVESHSAAGLHRSGLLPLTPLQTVPAGPTLARRAHCLARCVRRDDCVSFNYGQLPDGTAGCQLLGRALCQAGGGFNELQRDAGVSYFDVYRDQNVGAQETAVMAAPGCRGWLALLALALARTGRCAVESHSAAGLHRSGLLPLTPLQTVPAGPTLARRAHCLARCVRRDDCVSFNYGQLPDGTAGCQLLGRALCEAGGGFNELQRDAGVNYFDVYRDQNVGAQEVRKPL</sequence>
<dbReference type="Proteomes" id="UP000440578">
    <property type="component" value="Unassembled WGS sequence"/>
</dbReference>
<name>A0A6A4WPH5_AMPAM</name>
<accession>A0A6A4WPH5</accession>
<evidence type="ECO:0000313" key="3">
    <source>
        <dbReference type="Proteomes" id="UP000440578"/>
    </source>
</evidence>
<dbReference type="AlphaFoldDB" id="A0A6A4WPH5"/>
<evidence type="ECO:0008006" key="4">
    <source>
        <dbReference type="Google" id="ProtNLM"/>
    </source>
</evidence>
<feature type="signal peptide" evidence="1">
    <location>
        <begin position="1"/>
        <end position="24"/>
    </location>
</feature>
<keyword evidence="1" id="KW-0732">Signal</keyword>
<dbReference type="OrthoDB" id="6477838at2759"/>
<feature type="chain" id="PRO_5025564606" description="Apple domain-containing protein" evidence="1">
    <location>
        <begin position="25"/>
        <end position="252"/>
    </location>
</feature>
<organism evidence="2 3">
    <name type="scientific">Amphibalanus amphitrite</name>
    <name type="common">Striped barnacle</name>
    <name type="synonym">Balanus amphitrite</name>
    <dbReference type="NCBI Taxonomy" id="1232801"/>
    <lineage>
        <taxon>Eukaryota</taxon>
        <taxon>Metazoa</taxon>
        <taxon>Ecdysozoa</taxon>
        <taxon>Arthropoda</taxon>
        <taxon>Crustacea</taxon>
        <taxon>Multicrustacea</taxon>
        <taxon>Cirripedia</taxon>
        <taxon>Thoracica</taxon>
        <taxon>Thoracicalcarea</taxon>
        <taxon>Balanomorpha</taxon>
        <taxon>Balanoidea</taxon>
        <taxon>Balanidae</taxon>
        <taxon>Amphibalaninae</taxon>
        <taxon>Amphibalanus</taxon>
    </lineage>
</organism>
<gene>
    <name evidence="2" type="ORF">FJT64_020072</name>
</gene>
<dbReference type="EMBL" id="VIIS01000466">
    <property type="protein sequence ID" value="KAF0308755.1"/>
    <property type="molecule type" value="Genomic_DNA"/>
</dbReference>
<proteinExistence type="predicted"/>
<protein>
    <recommendedName>
        <fullName evidence="4">Apple domain-containing protein</fullName>
    </recommendedName>
</protein>